<dbReference type="Pfam" id="PF00512">
    <property type="entry name" value="HisKA"/>
    <property type="match status" value="1"/>
</dbReference>
<dbReference type="InterPro" id="IPR036097">
    <property type="entry name" value="HisK_dim/P_sf"/>
</dbReference>
<dbReference type="InterPro" id="IPR003594">
    <property type="entry name" value="HATPase_dom"/>
</dbReference>
<dbReference type="Pfam" id="PF02518">
    <property type="entry name" value="HATPase_c"/>
    <property type="match status" value="1"/>
</dbReference>
<sequence length="631" mass="70860">MKRKLLHLWNIFFAPSPLRKKFLRAFLIVGLVPLLFMSTASFFLTNTIHRRDIAELEQTVARLTALEAKRDVDAILETIDVEVTGDDFSISQQQLVLGRLLERNPSLLELAFICNNPERCRFGHETTHLNQIHSVKTPDIIDYSEVPLFFTANGGNSYVGDLEFFAGQFTAQISRPVVNSDGDVVSVLAGRFTLDNLRDIIVDNRLGETGYVYIVNSDGVIIAHLNADIIGRHVGDFFSLHPAMEKDIVKGFATNKIYENFEGIQVSGLSTPIEMLDWNVVVEWPTHETQAVVTRFIWTGIQFTFGSLLLILFMGGFMASGLIRPIATLKQGVQAIGQGNFDYRFNLRTRDELQDLGSHLNAMAADLKSLQDLHDLQTRTKTLSESLRLEQELSNLKDQFVRTVSHQFNTPLSVIHWALEMINDPEASPDSVKEGLVTIDQSRKDILTMVDNLLTLSEIGFRYKKQNAKRVDFRKIVSAAVSKYHEEITGKHLTISFDESNETLLAEVNEFAMTKAVENLVSNAIEYSNENAHVEIVIDIQKENLTFSIKDFGIGIPEQEHGRIFEQFYRASNAIAKKNVGTGIGLFLAKTIIEGHGGKIWFESQQDAGATFYFSLPSNPATHVDKATKES</sequence>
<dbReference type="CDD" id="cd00075">
    <property type="entry name" value="HATPase"/>
    <property type="match status" value="1"/>
</dbReference>
<dbReference type="CDD" id="cd00082">
    <property type="entry name" value="HisKA"/>
    <property type="match status" value="1"/>
</dbReference>
<feature type="transmembrane region" description="Helical" evidence="11">
    <location>
        <begin position="21"/>
        <end position="44"/>
    </location>
</feature>
<dbReference type="EMBL" id="PFBA01000015">
    <property type="protein sequence ID" value="PIT92542.1"/>
    <property type="molecule type" value="Genomic_DNA"/>
</dbReference>
<feature type="transmembrane region" description="Helical" evidence="11">
    <location>
        <begin position="296"/>
        <end position="323"/>
    </location>
</feature>
<dbReference type="SMART" id="SM00388">
    <property type="entry name" value="HisKA"/>
    <property type="match status" value="1"/>
</dbReference>
<dbReference type="FunFam" id="3.30.565.10:FF:000006">
    <property type="entry name" value="Sensor histidine kinase WalK"/>
    <property type="match status" value="1"/>
</dbReference>
<dbReference type="SUPFAM" id="SSF158472">
    <property type="entry name" value="HAMP domain-like"/>
    <property type="match status" value="1"/>
</dbReference>
<dbReference type="SUPFAM" id="SSF55874">
    <property type="entry name" value="ATPase domain of HSP90 chaperone/DNA topoisomerase II/histidine kinase"/>
    <property type="match status" value="1"/>
</dbReference>
<dbReference type="GO" id="GO:0000155">
    <property type="term" value="F:phosphorelay sensor kinase activity"/>
    <property type="evidence" value="ECO:0007669"/>
    <property type="project" value="InterPro"/>
</dbReference>
<evidence type="ECO:0000259" key="12">
    <source>
        <dbReference type="PROSITE" id="PS50109"/>
    </source>
</evidence>
<dbReference type="PROSITE" id="PS50109">
    <property type="entry name" value="HIS_KIN"/>
    <property type="match status" value="1"/>
</dbReference>
<evidence type="ECO:0000256" key="10">
    <source>
        <dbReference type="ARBA" id="ARBA00023136"/>
    </source>
</evidence>
<evidence type="ECO:0000256" key="11">
    <source>
        <dbReference type="SAM" id="Phobius"/>
    </source>
</evidence>
<evidence type="ECO:0000256" key="1">
    <source>
        <dbReference type="ARBA" id="ARBA00000085"/>
    </source>
</evidence>
<dbReference type="Gene3D" id="6.10.340.10">
    <property type="match status" value="1"/>
</dbReference>
<dbReference type="SUPFAM" id="SSF47384">
    <property type="entry name" value="Homodimeric domain of signal transducing histidine kinase"/>
    <property type="match status" value="1"/>
</dbReference>
<comment type="catalytic activity">
    <reaction evidence="1">
        <text>ATP + protein L-histidine = ADP + protein N-phospho-L-histidine.</text>
        <dbReference type="EC" id="2.7.13.3"/>
    </reaction>
</comment>
<comment type="caution">
    <text evidence="14">The sequence shown here is derived from an EMBL/GenBank/DDBJ whole genome shotgun (WGS) entry which is preliminary data.</text>
</comment>
<keyword evidence="7 11" id="KW-0812">Transmembrane</keyword>
<dbReference type="InterPro" id="IPR036890">
    <property type="entry name" value="HATPase_C_sf"/>
</dbReference>
<protein>
    <recommendedName>
        <fullName evidence="3">histidine kinase</fullName>
        <ecNumber evidence="3">2.7.13.3</ecNumber>
    </recommendedName>
</protein>
<dbReference type="Gene3D" id="1.10.287.130">
    <property type="match status" value="1"/>
</dbReference>
<evidence type="ECO:0000313" key="14">
    <source>
        <dbReference type="EMBL" id="PIT92542.1"/>
    </source>
</evidence>
<evidence type="ECO:0000259" key="13">
    <source>
        <dbReference type="PROSITE" id="PS50885"/>
    </source>
</evidence>
<keyword evidence="6" id="KW-0808">Transferase</keyword>
<dbReference type="PROSITE" id="PS50885">
    <property type="entry name" value="HAMP"/>
    <property type="match status" value="1"/>
</dbReference>
<evidence type="ECO:0000256" key="9">
    <source>
        <dbReference type="ARBA" id="ARBA00022989"/>
    </source>
</evidence>
<reference evidence="15" key="1">
    <citation type="submission" date="2017-09" db="EMBL/GenBank/DDBJ databases">
        <title>Depth-based differentiation of microbial function through sediment-hosted aquifers and enrichment of novel symbionts in the deep terrestrial subsurface.</title>
        <authorList>
            <person name="Probst A.J."/>
            <person name="Ladd B."/>
            <person name="Jarett J.K."/>
            <person name="Geller-Mcgrath D.E."/>
            <person name="Sieber C.M.K."/>
            <person name="Emerson J.B."/>
            <person name="Anantharaman K."/>
            <person name="Thomas B.C."/>
            <person name="Malmstrom R."/>
            <person name="Stieglmeier M."/>
            <person name="Klingl A."/>
            <person name="Woyke T."/>
            <person name="Ryan C.M."/>
            <person name="Banfield J.F."/>
        </authorList>
    </citation>
    <scope>NUCLEOTIDE SEQUENCE [LARGE SCALE GENOMIC DNA]</scope>
</reference>
<dbReference type="PRINTS" id="PR00344">
    <property type="entry name" value="BCTRLSENSOR"/>
</dbReference>
<name>A0A2M6WIC9_9BACT</name>
<dbReference type="InterPro" id="IPR003660">
    <property type="entry name" value="HAMP_dom"/>
</dbReference>
<feature type="domain" description="Histidine kinase" evidence="12">
    <location>
        <begin position="403"/>
        <end position="620"/>
    </location>
</feature>
<organism evidence="14 15">
    <name type="scientific">Candidatus Harrisonbacteria bacterium CG10_big_fil_rev_8_21_14_0_10_42_17</name>
    <dbReference type="NCBI Taxonomy" id="1974584"/>
    <lineage>
        <taxon>Bacteria</taxon>
        <taxon>Candidatus Harrisoniibacteriota</taxon>
    </lineage>
</organism>
<gene>
    <name evidence="14" type="ORF">COU08_01850</name>
</gene>
<dbReference type="Pfam" id="PF02743">
    <property type="entry name" value="dCache_1"/>
    <property type="match status" value="1"/>
</dbReference>
<dbReference type="AlphaFoldDB" id="A0A2M6WIC9"/>
<dbReference type="InterPro" id="IPR050398">
    <property type="entry name" value="HssS/ArlS-like"/>
</dbReference>
<dbReference type="GO" id="GO:0005886">
    <property type="term" value="C:plasma membrane"/>
    <property type="evidence" value="ECO:0007669"/>
    <property type="project" value="UniProtKB-SubCell"/>
</dbReference>
<evidence type="ECO:0000256" key="5">
    <source>
        <dbReference type="ARBA" id="ARBA00022553"/>
    </source>
</evidence>
<dbReference type="PANTHER" id="PTHR45528:SF12">
    <property type="entry name" value="SENSOR HISTIDINE KINASE ARSS"/>
    <property type="match status" value="1"/>
</dbReference>
<evidence type="ECO:0000313" key="15">
    <source>
        <dbReference type="Proteomes" id="UP000228635"/>
    </source>
</evidence>
<evidence type="ECO:0000256" key="3">
    <source>
        <dbReference type="ARBA" id="ARBA00012438"/>
    </source>
</evidence>
<evidence type="ECO:0000256" key="7">
    <source>
        <dbReference type="ARBA" id="ARBA00022692"/>
    </source>
</evidence>
<feature type="domain" description="HAMP" evidence="13">
    <location>
        <begin position="320"/>
        <end position="372"/>
    </location>
</feature>
<dbReference type="Gene3D" id="3.30.565.10">
    <property type="entry name" value="Histidine kinase-like ATPase, C-terminal domain"/>
    <property type="match status" value="1"/>
</dbReference>
<keyword evidence="9 11" id="KW-1133">Transmembrane helix</keyword>
<comment type="subcellular location">
    <subcellularLocation>
        <location evidence="2">Cell membrane</location>
        <topology evidence="2">Multi-pass membrane protein</topology>
    </subcellularLocation>
</comment>
<keyword evidence="5" id="KW-0597">Phosphoprotein</keyword>
<dbReference type="SMART" id="SM00387">
    <property type="entry name" value="HATPase_c"/>
    <property type="match status" value="1"/>
</dbReference>
<evidence type="ECO:0000256" key="6">
    <source>
        <dbReference type="ARBA" id="ARBA00022679"/>
    </source>
</evidence>
<dbReference type="InterPro" id="IPR004358">
    <property type="entry name" value="Sig_transdc_His_kin-like_C"/>
</dbReference>
<evidence type="ECO:0000256" key="2">
    <source>
        <dbReference type="ARBA" id="ARBA00004651"/>
    </source>
</evidence>
<accession>A0A2M6WIC9</accession>
<evidence type="ECO:0000256" key="8">
    <source>
        <dbReference type="ARBA" id="ARBA00022777"/>
    </source>
</evidence>
<proteinExistence type="predicted"/>
<dbReference type="InterPro" id="IPR005467">
    <property type="entry name" value="His_kinase_dom"/>
</dbReference>
<dbReference type="PANTHER" id="PTHR45528">
    <property type="entry name" value="SENSOR HISTIDINE KINASE CPXA"/>
    <property type="match status" value="1"/>
</dbReference>
<dbReference type="Proteomes" id="UP000228635">
    <property type="component" value="Unassembled WGS sequence"/>
</dbReference>
<dbReference type="InterPro" id="IPR003661">
    <property type="entry name" value="HisK_dim/P_dom"/>
</dbReference>
<evidence type="ECO:0000256" key="4">
    <source>
        <dbReference type="ARBA" id="ARBA00022475"/>
    </source>
</evidence>
<dbReference type="SMART" id="SM00304">
    <property type="entry name" value="HAMP"/>
    <property type="match status" value="1"/>
</dbReference>
<dbReference type="CDD" id="cd12912">
    <property type="entry name" value="PDC2_MCP_like"/>
    <property type="match status" value="1"/>
</dbReference>
<dbReference type="EC" id="2.7.13.3" evidence="3"/>
<dbReference type="Gene3D" id="3.30.450.20">
    <property type="entry name" value="PAS domain"/>
    <property type="match status" value="1"/>
</dbReference>
<dbReference type="InterPro" id="IPR033479">
    <property type="entry name" value="dCache_1"/>
</dbReference>
<keyword evidence="10 11" id="KW-0472">Membrane</keyword>
<dbReference type="CDD" id="cd06225">
    <property type="entry name" value="HAMP"/>
    <property type="match status" value="1"/>
</dbReference>
<keyword evidence="8" id="KW-0418">Kinase</keyword>
<dbReference type="Pfam" id="PF00672">
    <property type="entry name" value="HAMP"/>
    <property type="match status" value="1"/>
</dbReference>
<keyword evidence="4" id="KW-1003">Cell membrane</keyword>